<gene>
    <name evidence="12" type="ORF">LSH36_26g02115</name>
</gene>
<keyword evidence="13" id="KW-1185">Reference proteome</keyword>
<dbReference type="Proteomes" id="UP001208570">
    <property type="component" value="Unassembled WGS sequence"/>
</dbReference>
<dbReference type="InterPro" id="IPR007207">
    <property type="entry name" value="Not_N"/>
</dbReference>
<name>A0AAD9NGA8_9ANNE</name>
<evidence type="ECO:0000256" key="4">
    <source>
        <dbReference type="ARBA" id="ARBA00022490"/>
    </source>
</evidence>
<dbReference type="AlphaFoldDB" id="A0AAD9NGA8"/>
<evidence type="ECO:0000256" key="10">
    <source>
        <dbReference type="SAM" id="MobiDB-lite"/>
    </source>
</evidence>
<dbReference type="Pfam" id="PF04065">
    <property type="entry name" value="Not3"/>
    <property type="match status" value="1"/>
</dbReference>
<evidence type="ECO:0000256" key="1">
    <source>
        <dbReference type="ARBA" id="ARBA00004123"/>
    </source>
</evidence>
<evidence type="ECO:0000313" key="13">
    <source>
        <dbReference type="Proteomes" id="UP001208570"/>
    </source>
</evidence>
<evidence type="ECO:0000256" key="9">
    <source>
        <dbReference type="SAM" id="Coils"/>
    </source>
</evidence>
<keyword evidence="6" id="KW-0805">Transcription regulation</keyword>
<dbReference type="GO" id="GO:0006355">
    <property type="term" value="P:regulation of DNA-templated transcription"/>
    <property type="evidence" value="ECO:0007669"/>
    <property type="project" value="InterPro"/>
</dbReference>
<keyword evidence="9" id="KW-0175">Coiled coil</keyword>
<evidence type="ECO:0000256" key="5">
    <source>
        <dbReference type="ARBA" id="ARBA00022491"/>
    </source>
</evidence>
<comment type="similarity">
    <text evidence="3">Belongs to the CNOT2/3/5 family.</text>
</comment>
<dbReference type="GO" id="GO:0005634">
    <property type="term" value="C:nucleus"/>
    <property type="evidence" value="ECO:0007669"/>
    <property type="project" value="UniProtKB-SubCell"/>
</dbReference>
<keyword evidence="8" id="KW-0539">Nucleus</keyword>
<evidence type="ECO:0000256" key="7">
    <source>
        <dbReference type="ARBA" id="ARBA00023163"/>
    </source>
</evidence>
<evidence type="ECO:0000256" key="3">
    <source>
        <dbReference type="ARBA" id="ARBA00007682"/>
    </source>
</evidence>
<keyword evidence="7" id="KW-0804">Transcription</keyword>
<organism evidence="12 13">
    <name type="scientific">Paralvinella palmiformis</name>
    <dbReference type="NCBI Taxonomy" id="53620"/>
    <lineage>
        <taxon>Eukaryota</taxon>
        <taxon>Metazoa</taxon>
        <taxon>Spiralia</taxon>
        <taxon>Lophotrochozoa</taxon>
        <taxon>Annelida</taxon>
        <taxon>Polychaeta</taxon>
        <taxon>Sedentaria</taxon>
        <taxon>Canalipalpata</taxon>
        <taxon>Terebellida</taxon>
        <taxon>Terebelliformia</taxon>
        <taxon>Alvinellidae</taxon>
        <taxon>Paralvinella</taxon>
    </lineage>
</organism>
<dbReference type="GO" id="GO:0030015">
    <property type="term" value="C:CCR4-NOT core complex"/>
    <property type="evidence" value="ECO:0007669"/>
    <property type="project" value="InterPro"/>
</dbReference>
<feature type="region of interest" description="Disordered" evidence="10">
    <location>
        <begin position="243"/>
        <end position="277"/>
    </location>
</feature>
<comment type="caution">
    <text evidence="12">The sequence shown here is derived from an EMBL/GenBank/DDBJ whole genome shotgun (WGS) entry which is preliminary data.</text>
</comment>
<feature type="domain" description="CCR4-Not complex component Not N-terminal" evidence="11">
    <location>
        <begin position="4"/>
        <end position="230"/>
    </location>
</feature>
<dbReference type="InterPro" id="IPR040168">
    <property type="entry name" value="Not2/3/5"/>
</dbReference>
<reference evidence="12" key="1">
    <citation type="journal article" date="2023" name="Mol. Biol. Evol.">
        <title>Third-Generation Sequencing Reveals the Adaptive Role of the Epigenome in Three Deep-Sea Polychaetes.</title>
        <authorList>
            <person name="Perez M."/>
            <person name="Aroh O."/>
            <person name="Sun Y."/>
            <person name="Lan Y."/>
            <person name="Juniper S.K."/>
            <person name="Young C.R."/>
            <person name="Angers B."/>
            <person name="Qian P.Y."/>
        </authorList>
    </citation>
    <scope>NUCLEOTIDE SEQUENCE</scope>
    <source>
        <strain evidence="12">P08H-3</strain>
    </source>
</reference>
<evidence type="ECO:0000256" key="2">
    <source>
        <dbReference type="ARBA" id="ARBA00004496"/>
    </source>
</evidence>
<keyword evidence="5" id="KW-0678">Repressor</keyword>
<keyword evidence="4" id="KW-0963">Cytoplasm</keyword>
<accession>A0AAD9NGA8</accession>
<protein>
    <recommendedName>
        <fullName evidence="11">CCR4-Not complex component Not N-terminal domain-containing protein</fullName>
    </recommendedName>
</protein>
<evidence type="ECO:0000313" key="12">
    <source>
        <dbReference type="EMBL" id="KAK2167543.1"/>
    </source>
</evidence>
<comment type="subcellular location">
    <subcellularLocation>
        <location evidence="2">Cytoplasm</location>
    </subcellularLocation>
    <subcellularLocation>
        <location evidence="1">Nucleus</location>
    </subcellularLocation>
</comment>
<evidence type="ECO:0000256" key="8">
    <source>
        <dbReference type="ARBA" id="ARBA00023242"/>
    </source>
</evidence>
<dbReference type="EMBL" id="JAODUP010000026">
    <property type="protein sequence ID" value="KAK2167543.1"/>
    <property type="molecule type" value="Genomic_DNA"/>
</dbReference>
<dbReference type="PANTHER" id="PTHR23326">
    <property type="entry name" value="CCR4 NOT-RELATED"/>
    <property type="match status" value="1"/>
</dbReference>
<sequence>MADRRKLQGEIERCLKKVNEGVETFEDIWQKLHNAANSNQKEKYEADLKKEIKKLQRLRDQIKTWAASNEIKDKRVLLENRKRIEIQMERFKVVERETKTKAYSKEGLGAATKMDPKEKEKEELTTWISRCIENLNIQIDQFESEVEGIMGRKRKLDRDKQDRLDELKMWLEKHRHHTNKLEAIMRMLDNEAVEMTQIKRIQEDVEYYVYSNQEPDFEENEYVYDDLDLDDLGTSIGNAILAASPSEGDECQNSMSGTPTSNNSSSPSPSPSLANHSKVCCLVQDS</sequence>
<feature type="coiled-coil region" evidence="9">
    <location>
        <begin position="41"/>
        <end position="68"/>
    </location>
</feature>
<feature type="compositionally biased region" description="Low complexity" evidence="10">
    <location>
        <begin position="253"/>
        <end position="277"/>
    </location>
</feature>
<dbReference type="GO" id="GO:0005737">
    <property type="term" value="C:cytoplasm"/>
    <property type="evidence" value="ECO:0007669"/>
    <property type="project" value="UniProtKB-SubCell"/>
</dbReference>
<evidence type="ECO:0000256" key="6">
    <source>
        <dbReference type="ARBA" id="ARBA00023015"/>
    </source>
</evidence>
<evidence type="ECO:0000259" key="11">
    <source>
        <dbReference type="Pfam" id="PF04065"/>
    </source>
</evidence>
<proteinExistence type="inferred from homology"/>